<accession>A0A1F4XL51</accession>
<comment type="caution">
    <text evidence="2">The sequence shown here is derived from an EMBL/GenBank/DDBJ whole genome shotgun (WGS) entry which is preliminary data.</text>
</comment>
<dbReference type="EMBL" id="MEWR01000006">
    <property type="protein sequence ID" value="OGC82442.1"/>
    <property type="molecule type" value="Genomic_DNA"/>
</dbReference>
<dbReference type="STRING" id="1817814.A2V81_00030"/>
<evidence type="ECO:0000313" key="3">
    <source>
        <dbReference type="Proteomes" id="UP000177614"/>
    </source>
</evidence>
<dbReference type="AlphaFoldDB" id="A0A1F4XL51"/>
<sequence>MKNLLEKFPRSNSIRALVLAVLGATGCTYNNTYNYYGESPDGGDVLVDGSRDSDGSRTDAGVDTTRDGSLVDSGSDTADAGDTSGDAATDGRDAAVDGDAGAVRCRSFGFPGLRAPNHVGDIVPVRIWTYDDVPASTYGINNVRATGSVDTSSATPFMTAPVTEAGTRNITAFVLDLAGRRSDCDTGSYPVSLTFVE</sequence>
<proteinExistence type="predicted"/>
<organism evidence="2 3">
    <name type="scientific">Candidatus Abawacabacteria bacterium RBG_16_42_10</name>
    <dbReference type="NCBI Taxonomy" id="1817814"/>
    <lineage>
        <taxon>Bacteria</taxon>
        <taxon>Candidatus Abawacaibacteriota</taxon>
    </lineage>
</organism>
<evidence type="ECO:0000256" key="1">
    <source>
        <dbReference type="SAM" id="MobiDB-lite"/>
    </source>
</evidence>
<name>A0A1F4XL51_9BACT</name>
<dbReference type="Proteomes" id="UP000177614">
    <property type="component" value="Unassembled WGS sequence"/>
</dbReference>
<feature type="region of interest" description="Disordered" evidence="1">
    <location>
        <begin position="40"/>
        <end position="93"/>
    </location>
</feature>
<gene>
    <name evidence="2" type="ORF">A2V81_00030</name>
</gene>
<feature type="compositionally biased region" description="Low complexity" evidence="1">
    <location>
        <begin position="71"/>
        <end position="88"/>
    </location>
</feature>
<reference evidence="2 3" key="1">
    <citation type="journal article" date="2016" name="Nat. Commun.">
        <title>Thousands of microbial genomes shed light on interconnected biogeochemical processes in an aquifer system.</title>
        <authorList>
            <person name="Anantharaman K."/>
            <person name="Brown C.T."/>
            <person name="Hug L.A."/>
            <person name="Sharon I."/>
            <person name="Castelle C.J."/>
            <person name="Probst A.J."/>
            <person name="Thomas B.C."/>
            <person name="Singh A."/>
            <person name="Wilkins M.J."/>
            <person name="Karaoz U."/>
            <person name="Brodie E.L."/>
            <person name="Williams K.H."/>
            <person name="Hubbard S.S."/>
            <person name="Banfield J.F."/>
        </authorList>
    </citation>
    <scope>NUCLEOTIDE SEQUENCE [LARGE SCALE GENOMIC DNA]</scope>
</reference>
<evidence type="ECO:0000313" key="2">
    <source>
        <dbReference type="EMBL" id="OGC82442.1"/>
    </source>
</evidence>
<protein>
    <submittedName>
        <fullName evidence="2">Uncharacterized protein</fullName>
    </submittedName>
</protein>
<dbReference type="PROSITE" id="PS51257">
    <property type="entry name" value="PROKAR_LIPOPROTEIN"/>
    <property type="match status" value="1"/>
</dbReference>